<protein>
    <submittedName>
        <fullName evidence="3">CLUMA_CG021080, isoform A</fullName>
    </submittedName>
</protein>
<feature type="transmembrane region" description="Helical" evidence="2">
    <location>
        <begin position="28"/>
        <end position="46"/>
    </location>
</feature>
<accession>A0A1J1J8U2</accession>
<proteinExistence type="predicted"/>
<organism evidence="3 4">
    <name type="scientific">Clunio marinus</name>
    <dbReference type="NCBI Taxonomy" id="568069"/>
    <lineage>
        <taxon>Eukaryota</taxon>
        <taxon>Metazoa</taxon>
        <taxon>Ecdysozoa</taxon>
        <taxon>Arthropoda</taxon>
        <taxon>Hexapoda</taxon>
        <taxon>Insecta</taxon>
        <taxon>Pterygota</taxon>
        <taxon>Neoptera</taxon>
        <taxon>Endopterygota</taxon>
        <taxon>Diptera</taxon>
        <taxon>Nematocera</taxon>
        <taxon>Chironomoidea</taxon>
        <taxon>Chironomidae</taxon>
        <taxon>Clunio</taxon>
    </lineage>
</organism>
<reference evidence="3 4" key="1">
    <citation type="submission" date="2015-04" db="EMBL/GenBank/DDBJ databases">
        <authorList>
            <person name="Syromyatnikov M.Y."/>
            <person name="Popov V.N."/>
        </authorList>
    </citation>
    <scope>NUCLEOTIDE SEQUENCE [LARGE SCALE GENOMIC DNA]</scope>
</reference>
<keyword evidence="2" id="KW-0472">Membrane</keyword>
<dbReference type="EMBL" id="CVRI01000074">
    <property type="protein sequence ID" value="CRL07910.1"/>
    <property type="molecule type" value="Genomic_DNA"/>
</dbReference>
<evidence type="ECO:0000256" key="2">
    <source>
        <dbReference type="SAM" id="Phobius"/>
    </source>
</evidence>
<feature type="region of interest" description="Disordered" evidence="1">
    <location>
        <begin position="1"/>
        <end position="20"/>
    </location>
</feature>
<name>A0A1J1J8U2_9DIPT</name>
<keyword evidence="2" id="KW-1133">Transmembrane helix</keyword>
<keyword evidence="4" id="KW-1185">Reference proteome</keyword>
<evidence type="ECO:0000313" key="3">
    <source>
        <dbReference type="EMBL" id="CRL07910.1"/>
    </source>
</evidence>
<feature type="compositionally biased region" description="Basic residues" evidence="1">
    <location>
        <begin position="8"/>
        <end position="17"/>
    </location>
</feature>
<gene>
    <name evidence="3" type="ORF">CLUMA_CG021080</name>
</gene>
<dbReference type="AlphaFoldDB" id="A0A1J1J8U2"/>
<evidence type="ECO:0000313" key="4">
    <source>
        <dbReference type="Proteomes" id="UP000183832"/>
    </source>
</evidence>
<sequence>MMRECQAKRKQRKRKEKSKLYPEDRPVVALYLFLLLVVEYLMHFTVDIKILHTFRLTQSILRDFQLRKQKEDEGNKYKLQKNLFRYFHALKL</sequence>
<keyword evidence="2" id="KW-0812">Transmembrane</keyword>
<dbReference type="Proteomes" id="UP000183832">
    <property type="component" value="Unassembled WGS sequence"/>
</dbReference>
<evidence type="ECO:0000256" key="1">
    <source>
        <dbReference type="SAM" id="MobiDB-lite"/>
    </source>
</evidence>